<dbReference type="KEGG" id="spiu:SPICUR_03750"/>
<organism evidence="2 3">
    <name type="scientific">Spiribacter curvatus</name>
    <dbReference type="NCBI Taxonomy" id="1335757"/>
    <lineage>
        <taxon>Bacteria</taxon>
        <taxon>Pseudomonadati</taxon>
        <taxon>Pseudomonadota</taxon>
        <taxon>Gammaproteobacteria</taxon>
        <taxon>Chromatiales</taxon>
        <taxon>Ectothiorhodospiraceae</taxon>
        <taxon>Spiribacter</taxon>
    </lineage>
</organism>
<feature type="transmembrane region" description="Helical" evidence="1">
    <location>
        <begin position="12"/>
        <end position="30"/>
    </location>
</feature>
<dbReference type="AlphaFoldDB" id="U5T3A6"/>
<protein>
    <submittedName>
        <fullName evidence="2">Uncharacterized protein</fullName>
    </submittedName>
</protein>
<keyword evidence="1" id="KW-0812">Transmembrane</keyword>
<dbReference type="Proteomes" id="UP000017640">
    <property type="component" value="Chromosome"/>
</dbReference>
<dbReference type="EMBL" id="CP005990">
    <property type="protein sequence ID" value="AGY91741.1"/>
    <property type="molecule type" value="Genomic_DNA"/>
</dbReference>
<keyword evidence="1" id="KW-1133">Transmembrane helix</keyword>
<keyword evidence="3" id="KW-1185">Reference proteome</keyword>
<dbReference type="RefSeq" id="WP_023366193.1">
    <property type="nucleotide sequence ID" value="NC_022664.1"/>
</dbReference>
<dbReference type="HOGENOM" id="CLU_3048147_0_0_6"/>
<evidence type="ECO:0000313" key="3">
    <source>
        <dbReference type="Proteomes" id="UP000017640"/>
    </source>
</evidence>
<gene>
    <name evidence="2" type="ORF">SPICUR_03750</name>
</gene>
<keyword evidence="1" id="KW-0472">Membrane</keyword>
<sequence length="54" mass="6217">MGKGTLVKEVWPSFLSLLLIGAALFALSLLHSRRAMGRWPERMRGHRWRVIVKS</sequence>
<accession>U5T3A6</accession>
<name>U5T3A6_9GAMM</name>
<proteinExistence type="predicted"/>
<evidence type="ECO:0000256" key="1">
    <source>
        <dbReference type="SAM" id="Phobius"/>
    </source>
</evidence>
<evidence type="ECO:0000313" key="2">
    <source>
        <dbReference type="EMBL" id="AGY91741.1"/>
    </source>
</evidence>
<reference evidence="2 3" key="1">
    <citation type="journal article" date="2013" name="BMC Genomics">
        <title>Genomes of "Spiribacter", a streamlined, successful halophilic bacterium.</title>
        <authorList>
            <person name="Lopez-Perez M."/>
            <person name="Ghai R."/>
            <person name="Leon M.J."/>
            <person name="Rodriguez-Olmos A."/>
            <person name="Copa-Patino J.L."/>
            <person name="Soliveri J."/>
            <person name="Sanchez-Porro C."/>
            <person name="Ventosa A."/>
            <person name="Rodriguez-Valera F."/>
        </authorList>
    </citation>
    <scope>NUCLEOTIDE SEQUENCE [LARGE SCALE GENOMIC DNA]</scope>
    <source>
        <strain evidence="2 3">UAH-SP71</strain>
    </source>
</reference>